<dbReference type="PANTHER" id="PTHR42076">
    <property type="entry name" value="CYANOVIRIN-N HOMOLOG"/>
    <property type="match status" value="1"/>
</dbReference>
<dbReference type="STRING" id="1336337.A0A3N4JS79"/>
<feature type="domain" description="Cyanovirin-N" evidence="1">
    <location>
        <begin position="2"/>
        <end position="102"/>
    </location>
</feature>
<reference evidence="2 3" key="1">
    <citation type="journal article" date="2018" name="Nat. Ecol. Evol.">
        <title>Pezizomycetes genomes reveal the molecular basis of ectomycorrhizal truffle lifestyle.</title>
        <authorList>
            <person name="Murat C."/>
            <person name="Payen T."/>
            <person name="Noel B."/>
            <person name="Kuo A."/>
            <person name="Morin E."/>
            <person name="Chen J."/>
            <person name="Kohler A."/>
            <person name="Krizsan K."/>
            <person name="Balestrini R."/>
            <person name="Da Silva C."/>
            <person name="Montanini B."/>
            <person name="Hainaut M."/>
            <person name="Levati E."/>
            <person name="Barry K.W."/>
            <person name="Belfiori B."/>
            <person name="Cichocki N."/>
            <person name="Clum A."/>
            <person name="Dockter R.B."/>
            <person name="Fauchery L."/>
            <person name="Guy J."/>
            <person name="Iotti M."/>
            <person name="Le Tacon F."/>
            <person name="Lindquist E.A."/>
            <person name="Lipzen A."/>
            <person name="Malagnac F."/>
            <person name="Mello A."/>
            <person name="Molinier V."/>
            <person name="Miyauchi S."/>
            <person name="Poulain J."/>
            <person name="Riccioni C."/>
            <person name="Rubini A."/>
            <person name="Sitrit Y."/>
            <person name="Splivallo R."/>
            <person name="Traeger S."/>
            <person name="Wang M."/>
            <person name="Zifcakova L."/>
            <person name="Wipf D."/>
            <person name="Zambonelli A."/>
            <person name="Paolocci F."/>
            <person name="Nowrousian M."/>
            <person name="Ottonello S."/>
            <person name="Baldrian P."/>
            <person name="Spatafora J.W."/>
            <person name="Henrissat B."/>
            <person name="Nagy L.G."/>
            <person name="Aury J.M."/>
            <person name="Wincker P."/>
            <person name="Grigoriev I.V."/>
            <person name="Bonfante P."/>
            <person name="Martin F.M."/>
        </authorList>
    </citation>
    <scope>NUCLEOTIDE SEQUENCE [LARGE SCALE GENOMIC DNA]</scope>
    <source>
        <strain evidence="2 3">120613-1</strain>
    </source>
</reference>
<dbReference type="EMBL" id="ML120376">
    <property type="protein sequence ID" value="RPB01037.1"/>
    <property type="molecule type" value="Genomic_DNA"/>
</dbReference>
<gene>
    <name evidence="2" type="ORF">L873DRAFT_1678380</name>
</gene>
<dbReference type="OrthoDB" id="2441380at2759"/>
<evidence type="ECO:0000313" key="2">
    <source>
        <dbReference type="EMBL" id="RPB01037.1"/>
    </source>
</evidence>
<dbReference type="InterPro" id="IPR011058">
    <property type="entry name" value="Cyanovirin-N"/>
</dbReference>
<dbReference type="SMART" id="SM01111">
    <property type="entry name" value="CVNH"/>
    <property type="match status" value="1"/>
</dbReference>
<dbReference type="InterPro" id="IPR036673">
    <property type="entry name" value="Cyanovirin-N_sf"/>
</dbReference>
<name>A0A3N4JS79_9PEZI</name>
<dbReference type="Proteomes" id="UP000276215">
    <property type="component" value="Unassembled WGS sequence"/>
</dbReference>
<accession>A0A3N4JS79</accession>
<dbReference type="PANTHER" id="PTHR42076:SF1">
    <property type="entry name" value="CYANOVIRIN-N DOMAIN-CONTAINING PROTEIN"/>
    <property type="match status" value="1"/>
</dbReference>
<protein>
    <submittedName>
        <fullName evidence="2">Cyanovirin-N</fullName>
    </submittedName>
</protein>
<keyword evidence="3" id="KW-1185">Reference proteome</keyword>
<dbReference type="SUPFAM" id="SSF51322">
    <property type="entry name" value="Cyanovirin-N"/>
    <property type="match status" value="1"/>
</dbReference>
<proteinExistence type="predicted"/>
<dbReference type="Gene3D" id="2.30.60.10">
    <property type="entry name" value="Cyanovirin-N"/>
    <property type="match status" value="1"/>
</dbReference>
<sequence length="110" mass="12373">MSYRDSSRNAVLINGGRTLQAECRKNDGSWVTSQIDLNSCIGNLNGFLGWDMQNFANTATEVRLEEDGRKLTCMVVKADGGHRERQGIHLDKIYNFDGVLTYRKSSLVPF</sequence>
<evidence type="ECO:0000313" key="3">
    <source>
        <dbReference type="Proteomes" id="UP000276215"/>
    </source>
</evidence>
<evidence type="ECO:0000259" key="1">
    <source>
        <dbReference type="SMART" id="SM01111"/>
    </source>
</evidence>
<dbReference type="Pfam" id="PF08881">
    <property type="entry name" value="CVNH"/>
    <property type="match status" value="1"/>
</dbReference>
<dbReference type="AlphaFoldDB" id="A0A3N4JS79"/>
<organism evidence="2 3">
    <name type="scientific">Choiromyces venosus 120613-1</name>
    <dbReference type="NCBI Taxonomy" id="1336337"/>
    <lineage>
        <taxon>Eukaryota</taxon>
        <taxon>Fungi</taxon>
        <taxon>Dikarya</taxon>
        <taxon>Ascomycota</taxon>
        <taxon>Pezizomycotina</taxon>
        <taxon>Pezizomycetes</taxon>
        <taxon>Pezizales</taxon>
        <taxon>Tuberaceae</taxon>
        <taxon>Choiromyces</taxon>
    </lineage>
</organism>